<evidence type="ECO:0000313" key="1">
    <source>
        <dbReference type="EMBL" id="GAG39757.1"/>
    </source>
</evidence>
<name>X0XX18_9ZZZZ</name>
<dbReference type="AlphaFoldDB" id="X0XX18"/>
<feature type="non-terminal residue" evidence="1">
    <location>
        <position position="1"/>
    </location>
</feature>
<dbReference type="Gene3D" id="3.30.420.40">
    <property type="match status" value="1"/>
</dbReference>
<reference evidence="1" key="1">
    <citation type="journal article" date="2014" name="Front. Microbiol.">
        <title>High frequency of phylogenetically diverse reductive dehalogenase-homologous genes in deep subseafloor sedimentary metagenomes.</title>
        <authorList>
            <person name="Kawai M."/>
            <person name="Futagami T."/>
            <person name="Toyoda A."/>
            <person name="Takaki Y."/>
            <person name="Nishi S."/>
            <person name="Hori S."/>
            <person name="Arai W."/>
            <person name="Tsubouchi T."/>
            <person name="Morono Y."/>
            <person name="Uchiyama I."/>
            <person name="Ito T."/>
            <person name="Fujiyama A."/>
            <person name="Inagaki F."/>
            <person name="Takami H."/>
        </authorList>
    </citation>
    <scope>NUCLEOTIDE SEQUENCE</scope>
    <source>
        <strain evidence="1">Expedition CK06-06</strain>
    </source>
</reference>
<dbReference type="SUPFAM" id="SSF53067">
    <property type="entry name" value="Actin-like ATPase domain"/>
    <property type="match status" value="1"/>
</dbReference>
<dbReference type="EMBL" id="BARS01047421">
    <property type="protein sequence ID" value="GAG39757.1"/>
    <property type="molecule type" value="Genomic_DNA"/>
</dbReference>
<proteinExistence type="predicted"/>
<accession>X0XX18</accession>
<evidence type="ECO:0008006" key="2">
    <source>
        <dbReference type="Google" id="ProtNLM"/>
    </source>
</evidence>
<dbReference type="InterPro" id="IPR043129">
    <property type="entry name" value="ATPase_NBD"/>
</dbReference>
<gene>
    <name evidence="1" type="ORF">S01H1_71233</name>
</gene>
<comment type="caution">
    <text evidence="1">The sequence shown here is derived from an EMBL/GenBank/DDBJ whole genome shotgun (WGS) entry which is preliminary data.</text>
</comment>
<protein>
    <recommendedName>
        <fullName evidence="2">Carbohydrate kinase FGGY C-terminal domain-containing protein</fullName>
    </recommendedName>
</protein>
<organism evidence="1">
    <name type="scientific">marine sediment metagenome</name>
    <dbReference type="NCBI Taxonomy" id="412755"/>
    <lineage>
        <taxon>unclassified sequences</taxon>
        <taxon>metagenomes</taxon>
        <taxon>ecological metagenomes</taxon>
    </lineage>
</organism>
<sequence>ALSLGCLTNGGKIHEHFLRKYIVKSPDAPITRKHWTEYQEKAGDTKLREDEKLMLPFLMDESVPLCRKGIIRDGFGEDDAEANIRSLPISQILSMRLHSGHLSKVRTLCIVAGGSKDPFLRQMITDIFNADSYTIVNSDFAAPFGCAVAGARTLLKIPYGEAVDRFVQRDLSTCSRPVMENVQTAEKLVKRYAEFERKNIREP</sequence>